<feature type="transmembrane region" description="Helical" evidence="1">
    <location>
        <begin position="115"/>
        <end position="140"/>
    </location>
</feature>
<sequence>MNNFDLLLHGLNTALSLNNLLVAGIGAFLGIIVGAMPGIGAVTGVSLLLPMTFKMNPTTAIIMLAGIYYGNMYGGSYSAILLNIPGDSPAVMTAMAGYPLSRQGKGGKALFTANIASFFGGTIGIIALTVFGPVIANFGLKFGPAEIASLIFLALTSIGWLLGEDFLKGIIATSLGILLSTIGMDLLSDGSPRFTFGSINLLSGISFIPLVIGMFGITQVMDLMSGKNDDSLTDGRRLTIRESILNKKELKRISLPILKSSILGNFVGFLPGAGGTTGSFLAYILEKKTGKNKNMDQGAIEGVAASESANNASAVGAFAPLLSLGIPGSATSAVLLGGLMMWGLQPGPLLFSEQPDFVWGLIGSMYIGNLICVIAGLAIIPFLMSILRIPRGIIAPMIVVICIVGSYSVNNSMFDVWFMIGAGAVAYILKKNNYPIAPALLSFVLATRFERSIRQAFSISHGSALIFIQKPISAVLLALTLLFLCSPLLLKLVHKGSKR</sequence>
<dbReference type="AlphaFoldDB" id="E1R2V1"/>
<dbReference type="RefSeq" id="WP_013253847.1">
    <property type="nucleotide sequence ID" value="NC_014364.1"/>
</dbReference>
<name>E1R2V1_SEDSS</name>
<dbReference type="HOGENOM" id="CLU_022936_2_0_12"/>
<dbReference type="OrthoDB" id="359531at2"/>
<accession>E1R2V1</accession>
<dbReference type="STRING" id="573413.Spirs_1256"/>
<organism evidence="3 4">
    <name type="scientific">Sediminispirochaeta smaragdinae (strain DSM 11293 / JCM 15392 / SEBR 4228)</name>
    <name type="common">Spirochaeta smaragdinae</name>
    <dbReference type="NCBI Taxonomy" id="573413"/>
    <lineage>
        <taxon>Bacteria</taxon>
        <taxon>Pseudomonadati</taxon>
        <taxon>Spirochaetota</taxon>
        <taxon>Spirochaetia</taxon>
        <taxon>Spirochaetales</taxon>
        <taxon>Spirochaetaceae</taxon>
        <taxon>Sediminispirochaeta</taxon>
    </lineage>
</organism>
<keyword evidence="1" id="KW-0472">Membrane</keyword>
<evidence type="ECO:0000313" key="3">
    <source>
        <dbReference type="EMBL" id="ADK80383.1"/>
    </source>
</evidence>
<evidence type="ECO:0000259" key="2">
    <source>
        <dbReference type="Pfam" id="PF01970"/>
    </source>
</evidence>
<feature type="transmembrane region" description="Helical" evidence="1">
    <location>
        <begin position="472"/>
        <end position="493"/>
    </location>
</feature>
<proteinExistence type="predicted"/>
<reference evidence="3 4" key="1">
    <citation type="journal article" date="2010" name="Stand. Genomic Sci.">
        <title>Complete genome sequence of Spirochaeta smaragdinae type strain (SEBR 4228).</title>
        <authorList>
            <person name="Mavromatis K."/>
            <person name="Yasawong M."/>
            <person name="Chertkov O."/>
            <person name="Lapidus A."/>
            <person name="Lucas S."/>
            <person name="Nolan M."/>
            <person name="Del Rio T.G."/>
            <person name="Tice H."/>
            <person name="Cheng J.F."/>
            <person name="Pitluck S."/>
            <person name="Liolios K."/>
            <person name="Ivanova N."/>
            <person name="Tapia R."/>
            <person name="Han C."/>
            <person name="Bruce D."/>
            <person name="Goodwin L."/>
            <person name="Pati A."/>
            <person name="Chen A."/>
            <person name="Palaniappan K."/>
            <person name="Land M."/>
            <person name="Hauser L."/>
            <person name="Chang Y.J."/>
            <person name="Jeffries C.D."/>
            <person name="Detter J.C."/>
            <person name="Rohde M."/>
            <person name="Brambilla E."/>
            <person name="Spring S."/>
            <person name="Goker M."/>
            <person name="Sikorski J."/>
            <person name="Woyke T."/>
            <person name="Bristow J."/>
            <person name="Eisen J.A."/>
            <person name="Markowitz V."/>
            <person name="Hugenholtz P."/>
            <person name="Klenk H.P."/>
            <person name="Kyrpides N.C."/>
        </authorList>
    </citation>
    <scope>NUCLEOTIDE SEQUENCE [LARGE SCALE GENOMIC DNA]</scope>
    <source>
        <strain evidence="4">DSM 11293 / JCM 15392 / SEBR 4228</strain>
    </source>
</reference>
<feature type="transmembrane region" description="Helical" evidence="1">
    <location>
        <begin position="357"/>
        <end position="380"/>
    </location>
</feature>
<evidence type="ECO:0000256" key="1">
    <source>
        <dbReference type="SAM" id="Phobius"/>
    </source>
</evidence>
<gene>
    <name evidence="3" type="ordered locus">Spirs_1256</name>
</gene>
<dbReference type="EMBL" id="CP002116">
    <property type="protein sequence ID" value="ADK80383.1"/>
    <property type="molecule type" value="Genomic_DNA"/>
</dbReference>
<dbReference type="PANTHER" id="PTHR35342">
    <property type="entry name" value="TRICARBOXYLIC TRANSPORT PROTEIN"/>
    <property type="match status" value="1"/>
</dbReference>
<protein>
    <recommendedName>
        <fullName evidence="2">DUF112 domain-containing protein</fullName>
    </recommendedName>
</protein>
<dbReference type="Proteomes" id="UP000002318">
    <property type="component" value="Chromosome"/>
</dbReference>
<dbReference type="InterPro" id="IPR002823">
    <property type="entry name" value="DUF112_TM"/>
</dbReference>
<feature type="transmembrane region" description="Helical" evidence="1">
    <location>
        <begin position="321"/>
        <end position="345"/>
    </location>
</feature>
<feature type="transmembrane region" description="Helical" evidence="1">
    <location>
        <begin position="61"/>
        <end position="82"/>
    </location>
</feature>
<feature type="transmembrane region" description="Helical" evidence="1">
    <location>
        <begin position="169"/>
        <end position="187"/>
    </location>
</feature>
<dbReference type="PANTHER" id="PTHR35342:SF5">
    <property type="entry name" value="TRICARBOXYLIC TRANSPORT PROTEIN"/>
    <property type="match status" value="1"/>
</dbReference>
<dbReference type="eggNOG" id="COG3333">
    <property type="taxonomic scope" value="Bacteria"/>
</dbReference>
<feature type="transmembrane region" description="Helical" evidence="1">
    <location>
        <begin position="262"/>
        <end position="285"/>
    </location>
</feature>
<feature type="transmembrane region" description="Helical" evidence="1">
    <location>
        <begin position="392"/>
        <end position="409"/>
    </location>
</feature>
<feature type="transmembrane region" description="Helical" evidence="1">
    <location>
        <begin position="20"/>
        <end position="49"/>
    </location>
</feature>
<keyword evidence="1" id="KW-0812">Transmembrane</keyword>
<keyword evidence="4" id="KW-1185">Reference proteome</keyword>
<feature type="transmembrane region" description="Helical" evidence="1">
    <location>
        <begin position="199"/>
        <end position="221"/>
    </location>
</feature>
<feature type="domain" description="DUF112" evidence="2">
    <location>
        <begin position="20"/>
        <end position="441"/>
    </location>
</feature>
<evidence type="ECO:0000313" key="4">
    <source>
        <dbReference type="Proteomes" id="UP000002318"/>
    </source>
</evidence>
<feature type="transmembrane region" description="Helical" evidence="1">
    <location>
        <begin position="147"/>
        <end position="163"/>
    </location>
</feature>
<dbReference type="Pfam" id="PF01970">
    <property type="entry name" value="TctA"/>
    <property type="match status" value="1"/>
</dbReference>
<keyword evidence="1" id="KW-1133">Transmembrane helix</keyword>
<dbReference type="KEGG" id="ssm:Spirs_1256"/>